<evidence type="ECO:0008006" key="3">
    <source>
        <dbReference type="Google" id="ProtNLM"/>
    </source>
</evidence>
<dbReference type="EMBL" id="CP016268">
    <property type="protein sequence ID" value="ANO49994.1"/>
    <property type="molecule type" value="Genomic_DNA"/>
</dbReference>
<name>A0A193LC70_9GAMM</name>
<dbReference type="AlphaFoldDB" id="A0A193LC70"/>
<sequence>MRNETMETDSAEVIPFDRSLVPGTQEATRPVSPFPDDSPLYFPVESRSVRVDDADGLPQSASGFKAIVRTDTNQVLGIHGRSYKVVPNEPLFRGFDEALQASDLDLSGLAIEDHVNYGGRRVIRNYRFPTVTAEPRIGDIVELRISVINSFDSGNAFTAQVGGMRLWCLNGAVSLQGTSSVYGRHTSGFDNNRALTKINKAIERYLVAATDWSEWSQRELTSLQVQTALEAFPDLNPTLLKRLEQAWTIESDHAGNTVWALYNAATRWSTHTPVRPSSEPNRASIVMDRERRVRQFMHSRAFKKLVA</sequence>
<dbReference type="Proteomes" id="UP000092695">
    <property type="component" value="Chromosome"/>
</dbReference>
<organism evidence="1 2">
    <name type="scientific">Woeseia oceani</name>
    <dbReference type="NCBI Taxonomy" id="1548547"/>
    <lineage>
        <taxon>Bacteria</taxon>
        <taxon>Pseudomonadati</taxon>
        <taxon>Pseudomonadota</taxon>
        <taxon>Gammaproteobacteria</taxon>
        <taxon>Woeseiales</taxon>
        <taxon>Woeseiaceae</taxon>
        <taxon>Woeseia</taxon>
    </lineage>
</organism>
<reference evidence="1 2" key="1">
    <citation type="submission" date="2016-06" db="EMBL/GenBank/DDBJ databases">
        <title>Complete genome sequence of a deep-branching marine Gamma Proteobacterium Woeseia oceani type strain XK5.</title>
        <authorList>
            <person name="Mu D."/>
            <person name="Du Z."/>
        </authorList>
    </citation>
    <scope>NUCLEOTIDE SEQUENCE [LARGE SCALE GENOMIC DNA]</scope>
    <source>
        <strain evidence="1 2">XK5</strain>
    </source>
</reference>
<evidence type="ECO:0000313" key="2">
    <source>
        <dbReference type="Proteomes" id="UP000092695"/>
    </source>
</evidence>
<dbReference type="KEGG" id="woc:BA177_01050"/>
<keyword evidence="2" id="KW-1185">Reference proteome</keyword>
<dbReference type="Pfam" id="PF06067">
    <property type="entry name" value="DUF932"/>
    <property type="match status" value="1"/>
</dbReference>
<dbReference type="InterPro" id="IPR026325">
    <property type="entry name" value="DUF932"/>
</dbReference>
<gene>
    <name evidence="1" type="ORF">BA177_01050</name>
</gene>
<evidence type="ECO:0000313" key="1">
    <source>
        <dbReference type="EMBL" id="ANO49994.1"/>
    </source>
</evidence>
<proteinExistence type="predicted"/>
<accession>A0A193LC70</accession>
<protein>
    <recommendedName>
        <fullName evidence="3">DUF932 domain-containing protein</fullName>
    </recommendedName>
</protein>